<dbReference type="PANTHER" id="PTHR10098">
    <property type="entry name" value="RAPSYN-RELATED"/>
    <property type="match status" value="1"/>
</dbReference>
<feature type="domain" description="CHAT" evidence="1">
    <location>
        <begin position="328"/>
        <end position="647"/>
    </location>
</feature>
<dbReference type="EMBL" id="NXIB02000229">
    <property type="protein sequence ID" value="PHX53254.1"/>
    <property type="molecule type" value="Genomic_DNA"/>
</dbReference>
<dbReference type="InterPro" id="IPR011990">
    <property type="entry name" value="TPR-like_helical_dom_sf"/>
</dbReference>
<dbReference type="AlphaFoldDB" id="A0A2G4EUP8"/>
<dbReference type="Gene3D" id="1.25.40.10">
    <property type="entry name" value="Tetratricopeptide repeat domain"/>
    <property type="match status" value="2"/>
</dbReference>
<comment type="caution">
    <text evidence="2">The sequence shown here is derived from an EMBL/GenBank/DDBJ whole genome shotgun (WGS) entry which is preliminary data.</text>
</comment>
<dbReference type="OrthoDB" id="433986at2"/>
<feature type="non-terminal residue" evidence="2">
    <location>
        <position position="1"/>
    </location>
</feature>
<dbReference type="GO" id="GO:0008233">
    <property type="term" value="F:peptidase activity"/>
    <property type="evidence" value="ECO:0007669"/>
    <property type="project" value="UniProtKB-KW"/>
</dbReference>
<dbReference type="GO" id="GO:0006508">
    <property type="term" value="P:proteolysis"/>
    <property type="evidence" value="ECO:0007669"/>
    <property type="project" value="UniProtKB-KW"/>
</dbReference>
<dbReference type="Proteomes" id="UP000226442">
    <property type="component" value="Unassembled WGS sequence"/>
</dbReference>
<keyword evidence="2" id="KW-0645">Protease</keyword>
<evidence type="ECO:0000313" key="2">
    <source>
        <dbReference type="EMBL" id="PHX53254.1"/>
    </source>
</evidence>
<reference evidence="2" key="1">
    <citation type="submission" date="2017-10" db="EMBL/GenBank/DDBJ databases">
        <title>Draft genome sequence of the planktic cyanobacteria Tychonema bourrellyi isolated from alpine lentic freshwater.</title>
        <authorList>
            <person name="Tett A."/>
            <person name="Armanini F."/>
            <person name="Asnicar F."/>
            <person name="Boscaini A."/>
            <person name="Pasolli E."/>
            <person name="Zolfo M."/>
            <person name="Donati C."/>
            <person name="Salmaso N."/>
            <person name="Segata N."/>
        </authorList>
    </citation>
    <scope>NUCLEOTIDE SEQUENCE</scope>
    <source>
        <strain evidence="2">FEM_GT703</strain>
    </source>
</reference>
<proteinExistence type="predicted"/>
<evidence type="ECO:0000259" key="1">
    <source>
        <dbReference type="Pfam" id="PF12770"/>
    </source>
</evidence>
<gene>
    <name evidence="2" type="ORF">CP500_022495</name>
</gene>
<dbReference type="PANTHER" id="PTHR10098:SF108">
    <property type="entry name" value="TETRATRICOPEPTIDE REPEAT PROTEIN 28"/>
    <property type="match status" value="1"/>
</dbReference>
<sequence>RINGSRADNLEVAIAFYDAALTVRTREGFPEKWAMTQNNLATAYSDRITGNRAENIDTAIKCFRQALEIRTPSASPLGCLQSGYYLGNLAFNLQDWENAIYGYENAITAVEQSREWAGTEAAKQEIQENAIDVYFQMLQTCINAKNLPKAVETVERSKARNLVELLATRDLYPKGNIPQEILDQLDNLRRKIPAIQRHLGQKTTNQLSQSNDDTEKQLRSELTALQQQLDRVLAQIKIVDHDFNLTQRVEVIPYSEIQSLAANNTAIIEWYITRDKFLAFVIAPNSLAPIVWQSSTADFNNLENWNNEYVGDYRNNNAQWQQTLTHNLQRLAEILHLDELLNLIPPTCDRLVLIPHSYLHLFPLHALPSKRQKINKESSQLYTATGCLLDLFSDGVSYAPSCQLLQLAKKRHRPNFSHLFAIANPTSDRYLLELQAANIRQGFQSDSFWQRDNANKQAILNDQLSLANCAHFGCHGKFKPDAPLDSALILANNERLTLLEILTLNLSQCRLVTLSACEAGLTETSTTDEYIGLPFGFLLAGSPSMVSTLWEVDQLASTLLLIRFYENIKTLSTVAALNEAQQWLRNLTSEGLEAVLERLKPQIEQTFKELPLKERRRYVNAPLKAASNRQPLPFAAPHYWAAFTAIGV</sequence>
<keyword evidence="2" id="KW-0378">Hydrolase</keyword>
<dbReference type="RefSeq" id="WP_143603916.1">
    <property type="nucleotide sequence ID" value="NZ_NXIB02000229.1"/>
</dbReference>
<evidence type="ECO:0000313" key="3">
    <source>
        <dbReference type="Proteomes" id="UP000226442"/>
    </source>
</evidence>
<name>A0A2G4EUP8_9CYAN</name>
<dbReference type="Pfam" id="PF12770">
    <property type="entry name" value="CHAT"/>
    <property type="match status" value="1"/>
</dbReference>
<accession>A0A2G4EUP8</accession>
<keyword evidence="3" id="KW-1185">Reference proteome</keyword>
<dbReference type="InterPro" id="IPR024983">
    <property type="entry name" value="CHAT_dom"/>
</dbReference>
<protein>
    <submittedName>
        <fullName evidence="2">Clp protease</fullName>
    </submittedName>
</protein>
<dbReference type="SUPFAM" id="SSF48452">
    <property type="entry name" value="TPR-like"/>
    <property type="match status" value="1"/>
</dbReference>
<organism evidence="2 3">
    <name type="scientific">Tychonema bourrellyi FEM_GT703</name>
    <dbReference type="NCBI Taxonomy" id="2040638"/>
    <lineage>
        <taxon>Bacteria</taxon>
        <taxon>Bacillati</taxon>
        <taxon>Cyanobacteriota</taxon>
        <taxon>Cyanophyceae</taxon>
        <taxon>Oscillatoriophycideae</taxon>
        <taxon>Oscillatoriales</taxon>
        <taxon>Microcoleaceae</taxon>
        <taxon>Tychonema</taxon>
    </lineage>
</organism>